<dbReference type="GO" id="GO:0005789">
    <property type="term" value="C:endoplasmic reticulum membrane"/>
    <property type="evidence" value="ECO:0007669"/>
    <property type="project" value="UniProtKB-SubCell"/>
</dbReference>
<dbReference type="GO" id="GO:0006612">
    <property type="term" value="P:protein targeting to membrane"/>
    <property type="evidence" value="ECO:0007669"/>
    <property type="project" value="TreeGrafter"/>
</dbReference>
<dbReference type="PANTHER" id="PTHR13254:SF0">
    <property type="entry name" value="GOLGIN SUBFAMILY A MEMBER 7_ERF4 DOMAIN-CONTAINING PROTEIN"/>
    <property type="match status" value="1"/>
</dbReference>
<dbReference type="InterPro" id="IPR019383">
    <property type="entry name" value="Golgin_A_7/ERF4"/>
</dbReference>
<gene>
    <name evidence="9" type="ORF">EW145_g718</name>
</gene>
<feature type="region of interest" description="Disordered" evidence="7">
    <location>
        <begin position="1"/>
        <end position="20"/>
    </location>
</feature>
<evidence type="ECO:0000256" key="4">
    <source>
        <dbReference type="ARBA" id="ARBA00018463"/>
    </source>
</evidence>
<keyword evidence="6" id="KW-0472">Membrane</keyword>
<evidence type="ECO:0000256" key="5">
    <source>
        <dbReference type="ARBA" id="ARBA00022824"/>
    </source>
</evidence>
<comment type="subunit">
    <text evidence="3">Interacts with ERF2.</text>
</comment>
<feature type="region of interest" description="Disordered" evidence="7">
    <location>
        <begin position="242"/>
        <end position="296"/>
    </location>
</feature>
<feature type="region of interest" description="Disordered" evidence="7">
    <location>
        <begin position="25"/>
        <end position="228"/>
    </location>
</feature>
<evidence type="ECO:0000256" key="7">
    <source>
        <dbReference type="SAM" id="MobiDB-lite"/>
    </source>
</evidence>
<dbReference type="Proteomes" id="UP000308199">
    <property type="component" value="Unassembled WGS sequence"/>
</dbReference>
<feature type="compositionally biased region" description="Polar residues" evidence="7">
    <location>
        <begin position="242"/>
        <end position="265"/>
    </location>
</feature>
<evidence type="ECO:0000313" key="9">
    <source>
        <dbReference type="EMBL" id="THH11379.1"/>
    </source>
</evidence>
<evidence type="ECO:0000256" key="6">
    <source>
        <dbReference type="ARBA" id="ARBA00023136"/>
    </source>
</evidence>
<evidence type="ECO:0000256" key="2">
    <source>
        <dbReference type="ARBA" id="ARBA00007732"/>
    </source>
</evidence>
<dbReference type="EMBL" id="SGPK01000015">
    <property type="protein sequence ID" value="THH11379.1"/>
    <property type="molecule type" value="Genomic_DNA"/>
</dbReference>
<evidence type="ECO:0000313" key="10">
    <source>
        <dbReference type="Proteomes" id="UP000308199"/>
    </source>
</evidence>
<comment type="similarity">
    <text evidence="2">Belongs to the ERF4 family.</text>
</comment>
<evidence type="ECO:0000259" key="8">
    <source>
        <dbReference type="Pfam" id="PF10256"/>
    </source>
</evidence>
<dbReference type="InterPro" id="IPR051371">
    <property type="entry name" value="Ras_palmitoyltransferase"/>
</dbReference>
<feature type="compositionally biased region" description="Low complexity" evidence="7">
    <location>
        <begin position="199"/>
        <end position="214"/>
    </location>
</feature>
<keyword evidence="10" id="KW-1185">Reference proteome</keyword>
<evidence type="ECO:0000256" key="1">
    <source>
        <dbReference type="ARBA" id="ARBA00004406"/>
    </source>
</evidence>
<dbReference type="Pfam" id="PF10256">
    <property type="entry name" value="Erf4"/>
    <property type="match status" value="1"/>
</dbReference>
<keyword evidence="5" id="KW-0256">Endoplasmic reticulum</keyword>
<feature type="compositionally biased region" description="Low complexity" evidence="7">
    <location>
        <begin position="25"/>
        <end position="40"/>
    </location>
</feature>
<comment type="caution">
    <text evidence="9">The sequence shown here is derived from an EMBL/GenBank/DDBJ whole genome shotgun (WGS) entry which is preliminary data.</text>
</comment>
<dbReference type="AlphaFoldDB" id="A0A4S4LHK4"/>
<organism evidence="9 10">
    <name type="scientific">Phellinidium pouzarii</name>
    <dbReference type="NCBI Taxonomy" id="167371"/>
    <lineage>
        <taxon>Eukaryota</taxon>
        <taxon>Fungi</taxon>
        <taxon>Dikarya</taxon>
        <taxon>Basidiomycota</taxon>
        <taxon>Agaricomycotina</taxon>
        <taxon>Agaricomycetes</taxon>
        <taxon>Hymenochaetales</taxon>
        <taxon>Hymenochaetaceae</taxon>
        <taxon>Phellinidium</taxon>
    </lineage>
</organism>
<comment type="subcellular location">
    <subcellularLocation>
        <location evidence="1">Endoplasmic reticulum membrane</location>
        <topology evidence="1">Peripheral membrane protein</topology>
    </subcellularLocation>
</comment>
<feature type="compositionally biased region" description="Acidic residues" evidence="7">
    <location>
        <begin position="154"/>
        <end position="163"/>
    </location>
</feature>
<feature type="domain" description="Golgin subfamily A member 7/ERF4" evidence="8">
    <location>
        <begin position="347"/>
        <end position="459"/>
    </location>
</feature>
<sequence>MPYTPTSSEGGLGNVMNGPANASSLAQFAAATGRQSSSSDAQRRRSRGSKTGSDGVGGPAMSLPRIEIPHSHSPMLMAQQRVQQDASASGKEMDGVDVNQRSPVSGSVAPTPKERLPPSPPLTPVASEESLPKAVDTSEKAPTRVAWGKGSSERDEDGYEEGDGNLSTWSYHPDGENTAESDSGDARTLARPSNTAAIPQPLTLTQAQLQQSSQRNETDPNPDFPVFPSAVPALSILYGQGTLSSSQLPPSHAMHSTPSIQSMDRINTPLGRSAQQAATDSHLEERERRVRKQSTKSSQSWLREVVVKDGKKYRIPHSSYYFGPPPDTSAYGTEPIGHLGVNHPREIIRIERDYSGGELVQFSPAYPLELEGRITPTQFLETVNAINESLIEAHNLRWSFLDNTLAYLTLYISRLFVRSYYDRQMQRLQNLVVGLNKRLYNPVGLNILWPKDVAFMFLEIEYY</sequence>
<proteinExistence type="inferred from homology"/>
<protein>
    <recommendedName>
        <fullName evidence="4">Ras modification protein ERF4</fullName>
    </recommendedName>
</protein>
<reference evidence="9 10" key="1">
    <citation type="submission" date="2019-02" db="EMBL/GenBank/DDBJ databases">
        <title>Genome sequencing of the rare red list fungi Phellinidium pouzarii.</title>
        <authorList>
            <person name="Buettner E."/>
            <person name="Kellner H."/>
        </authorList>
    </citation>
    <scope>NUCLEOTIDE SEQUENCE [LARGE SCALE GENOMIC DNA]</scope>
    <source>
        <strain evidence="9 10">DSM 108285</strain>
    </source>
</reference>
<evidence type="ECO:0000256" key="3">
    <source>
        <dbReference type="ARBA" id="ARBA00011396"/>
    </source>
</evidence>
<dbReference type="OrthoDB" id="2190159at2759"/>
<accession>A0A4S4LHK4</accession>
<dbReference type="PANTHER" id="PTHR13254">
    <property type="entry name" value="GOLGI AUTOANTIGEN, GOLGIN SUBFAMILY A, 7"/>
    <property type="match status" value="1"/>
</dbReference>
<dbReference type="GO" id="GO:0031211">
    <property type="term" value="C:endoplasmic reticulum palmitoyltransferase complex"/>
    <property type="evidence" value="ECO:0007669"/>
    <property type="project" value="TreeGrafter"/>
</dbReference>
<name>A0A4S4LHK4_9AGAM</name>